<dbReference type="Proteomes" id="UP001500831">
    <property type="component" value="Unassembled WGS sequence"/>
</dbReference>
<dbReference type="EMBL" id="BAAAVI010000011">
    <property type="protein sequence ID" value="GAA2861244.1"/>
    <property type="molecule type" value="Genomic_DNA"/>
</dbReference>
<reference evidence="2 3" key="1">
    <citation type="journal article" date="2019" name="Int. J. Syst. Evol. Microbiol.">
        <title>The Global Catalogue of Microorganisms (GCM) 10K type strain sequencing project: providing services to taxonomists for standard genome sequencing and annotation.</title>
        <authorList>
            <consortium name="The Broad Institute Genomics Platform"/>
            <consortium name="The Broad Institute Genome Sequencing Center for Infectious Disease"/>
            <person name="Wu L."/>
            <person name="Ma J."/>
        </authorList>
    </citation>
    <scope>NUCLEOTIDE SEQUENCE [LARGE SCALE GENOMIC DNA]</scope>
    <source>
        <strain evidence="2 3">JCM 6242</strain>
    </source>
</reference>
<feature type="compositionally biased region" description="Basic and acidic residues" evidence="1">
    <location>
        <begin position="27"/>
        <end position="41"/>
    </location>
</feature>
<comment type="caution">
    <text evidence="2">The sequence shown here is derived from an EMBL/GenBank/DDBJ whole genome shotgun (WGS) entry which is preliminary data.</text>
</comment>
<gene>
    <name evidence="2" type="ORF">GCM10010517_19890</name>
</gene>
<feature type="compositionally biased region" description="Low complexity" evidence="1">
    <location>
        <begin position="92"/>
        <end position="101"/>
    </location>
</feature>
<evidence type="ECO:0000256" key="1">
    <source>
        <dbReference type="SAM" id="MobiDB-lite"/>
    </source>
</evidence>
<name>A0ABN3VTV7_9ACTN</name>
<organism evidence="2 3">
    <name type="scientific">Streptosporangium fragile</name>
    <dbReference type="NCBI Taxonomy" id="46186"/>
    <lineage>
        <taxon>Bacteria</taxon>
        <taxon>Bacillati</taxon>
        <taxon>Actinomycetota</taxon>
        <taxon>Actinomycetes</taxon>
        <taxon>Streptosporangiales</taxon>
        <taxon>Streptosporangiaceae</taxon>
        <taxon>Streptosporangium</taxon>
    </lineage>
</organism>
<accession>A0ABN3VTV7</accession>
<evidence type="ECO:0000313" key="3">
    <source>
        <dbReference type="Proteomes" id="UP001500831"/>
    </source>
</evidence>
<protein>
    <submittedName>
        <fullName evidence="2">Uncharacterized protein</fullName>
    </submittedName>
</protein>
<sequence>MGVRFFSAISLTTKDRCWGGIPATVRSDGRHSYGSDPHTCRESCVGPGPADSGSPRSGRAACRGGERDRRREPPSGGDPRAAIPVGEERVRAAGGVRAAGPRPGGRPAGRRELTPRKGGGTLSPGRA</sequence>
<feature type="compositionally biased region" description="Gly residues" evidence="1">
    <location>
        <begin position="117"/>
        <end position="127"/>
    </location>
</feature>
<keyword evidence="3" id="KW-1185">Reference proteome</keyword>
<proteinExistence type="predicted"/>
<evidence type="ECO:0000313" key="2">
    <source>
        <dbReference type="EMBL" id="GAA2861244.1"/>
    </source>
</evidence>
<feature type="compositionally biased region" description="Basic and acidic residues" evidence="1">
    <location>
        <begin position="64"/>
        <end position="73"/>
    </location>
</feature>
<feature type="region of interest" description="Disordered" evidence="1">
    <location>
        <begin position="20"/>
        <end position="127"/>
    </location>
</feature>